<dbReference type="GO" id="GO:0004672">
    <property type="term" value="F:protein kinase activity"/>
    <property type="evidence" value="ECO:0007669"/>
    <property type="project" value="InterPro"/>
</dbReference>
<dbReference type="EMBL" id="KN550333">
    <property type="protein sequence ID" value="KHJ94426.1"/>
    <property type="molecule type" value="Genomic_DNA"/>
</dbReference>
<evidence type="ECO:0000313" key="3">
    <source>
        <dbReference type="Proteomes" id="UP000053660"/>
    </source>
</evidence>
<dbReference type="Gene3D" id="1.10.510.10">
    <property type="entry name" value="Transferase(Phosphotransferase) domain 1"/>
    <property type="match status" value="1"/>
</dbReference>
<reference evidence="2 3" key="1">
    <citation type="submission" date="2014-03" db="EMBL/GenBank/DDBJ databases">
        <title>Draft genome of the hookworm Oesophagostomum dentatum.</title>
        <authorList>
            <person name="Mitreva M."/>
        </authorList>
    </citation>
    <scope>NUCLEOTIDE SEQUENCE [LARGE SCALE GENOMIC DNA]</scope>
    <source>
        <strain evidence="2 3">OD-Hann</strain>
    </source>
</reference>
<keyword evidence="3" id="KW-1185">Reference proteome</keyword>
<dbReference type="InterPro" id="IPR000719">
    <property type="entry name" value="Prot_kinase_dom"/>
</dbReference>
<proteinExistence type="predicted"/>
<feature type="domain" description="Protein kinase" evidence="1">
    <location>
        <begin position="1"/>
        <end position="188"/>
    </location>
</feature>
<dbReference type="Proteomes" id="UP000053660">
    <property type="component" value="Unassembled WGS sequence"/>
</dbReference>
<dbReference type="PANTHER" id="PTHR11909">
    <property type="entry name" value="CASEIN KINASE-RELATED"/>
    <property type="match status" value="1"/>
</dbReference>
<evidence type="ECO:0000259" key="1">
    <source>
        <dbReference type="PROSITE" id="PS50011"/>
    </source>
</evidence>
<dbReference type="SUPFAM" id="SSF56112">
    <property type="entry name" value="Protein kinase-like (PK-like)"/>
    <property type="match status" value="1"/>
</dbReference>
<dbReference type="InterPro" id="IPR050235">
    <property type="entry name" value="CK1_Ser-Thr_kinase"/>
</dbReference>
<dbReference type="GO" id="GO:0005524">
    <property type="term" value="F:ATP binding"/>
    <property type="evidence" value="ECO:0007669"/>
    <property type="project" value="InterPro"/>
</dbReference>
<sequence>MMWVLTAVRFRQVGFIHRDLKPSNIALGHKYSDRNRFFHIFDFGLSREYIIVDADGKTKMRRPRPYVHFRKNSSFLTPVSQLIPLKGNRSLLLCQRSRKRRTREDGRFVVPALYYGRVTRTTSLGSSSVCDIIYTSSDTKYLFRDKQRILKMKRDTELDELLENCPIEMIPFAEHIRYVGDNVAGILT</sequence>
<accession>A0A0B1TE73</accession>
<dbReference type="PROSITE" id="PS50011">
    <property type="entry name" value="PROTEIN_KINASE_DOM"/>
    <property type="match status" value="1"/>
</dbReference>
<organism evidence="2 3">
    <name type="scientific">Oesophagostomum dentatum</name>
    <name type="common">Nodular worm</name>
    <dbReference type="NCBI Taxonomy" id="61180"/>
    <lineage>
        <taxon>Eukaryota</taxon>
        <taxon>Metazoa</taxon>
        <taxon>Ecdysozoa</taxon>
        <taxon>Nematoda</taxon>
        <taxon>Chromadorea</taxon>
        <taxon>Rhabditida</taxon>
        <taxon>Rhabditina</taxon>
        <taxon>Rhabditomorpha</taxon>
        <taxon>Strongyloidea</taxon>
        <taxon>Strongylidae</taxon>
        <taxon>Oesophagostomum</taxon>
    </lineage>
</organism>
<evidence type="ECO:0000313" key="2">
    <source>
        <dbReference type="EMBL" id="KHJ94426.1"/>
    </source>
</evidence>
<name>A0A0B1TE73_OESDE</name>
<dbReference type="AlphaFoldDB" id="A0A0B1TE73"/>
<dbReference type="InterPro" id="IPR011009">
    <property type="entry name" value="Kinase-like_dom_sf"/>
</dbReference>
<gene>
    <name evidence="2" type="ORF">OESDEN_05644</name>
</gene>
<protein>
    <recommendedName>
        <fullName evidence="1">Protein kinase domain-containing protein</fullName>
    </recommendedName>
</protein>